<dbReference type="AlphaFoldDB" id="A0A8R2NPX9"/>
<organism evidence="1 2">
    <name type="scientific">Acyrthosiphon pisum</name>
    <name type="common">Pea aphid</name>
    <dbReference type="NCBI Taxonomy" id="7029"/>
    <lineage>
        <taxon>Eukaryota</taxon>
        <taxon>Metazoa</taxon>
        <taxon>Ecdysozoa</taxon>
        <taxon>Arthropoda</taxon>
        <taxon>Hexapoda</taxon>
        <taxon>Insecta</taxon>
        <taxon>Pterygota</taxon>
        <taxon>Neoptera</taxon>
        <taxon>Paraneoptera</taxon>
        <taxon>Hemiptera</taxon>
        <taxon>Sternorrhyncha</taxon>
        <taxon>Aphidomorpha</taxon>
        <taxon>Aphidoidea</taxon>
        <taxon>Aphididae</taxon>
        <taxon>Macrosiphini</taxon>
        <taxon>Acyrthosiphon</taxon>
    </lineage>
</organism>
<dbReference type="OrthoDB" id="10498664at2759"/>
<sequence length="297" mass="34704">MVFSKHNFMIGVVIVHVFFYFNGILAKELSCLDALKEDKLDNIIMVKEKINKFYAARETLSNYGTNYVLYLISLVKRPERMLPPETWCEIEDCFISFSSPFSGTEYNNYIEEASEAISKYNKNLYACTINVCYENIITPVDIPITSKNDKKDNNIKDDSIRLKIGFLKLYLSNKKKFFRREPLTWCVIQACYTLLLQQGFDDVPAKLNRELVNKSTARKHTHAHRFFKFINSLESGKKPKPVNIDHTTAEPFDMNLLYEFPSNWCAVQVCYNDLKRVGFVFDTFEKNYEFLPKISKL</sequence>
<reference evidence="1" key="2">
    <citation type="submission" date="2022-06" db="UniProtKB">
        <authorList>
            <consortium name="EnsemblMetazoa"/>
        </authorList>
    </citation>
    <scope>IDENTIFICATION</scope>
</reference>
<evidence type="ECO:0000313" key="1">
    <source>
        <dbReference type="EnsemblMetazoa" id="XP_029342763.1"/>
    </source>
</evidence>
<accession>A0A8R2NPX9</accession>
<dbReference type="EnsemblMetazoa" id="XM_029486903.1">
    <property type="protein sequence ID" value="XP_029342763.1"/>
    <property type="gene ID" value="LOC103309480"/>
</dbReference>
<evidence type="ECO:0000313" key="2">
    <source>
        <dbReference type="Proteomes" id="UP000007819"/>
    </source>
</evidence>
<reference evidence="2" key="1">
    <citation type="submission" date="2010-06" db="EMBL/GenBank/DDBJ databases">
        <authorList>
            <person name="Jiang H."/>
            <person name="Abraham K."/>
            <person name="Ali S."/>
            <person name="Alsbrooks S.L."/>
            <person name="Anim B.N."/>
            <person name="Anosike U.S."/>
            <person name="Attaway T."/>
            <person name="Bandaranaike D.P."/>
            <person name="Battles P.K."/>
            <person name="Bell S.N."/>
            <person name="Bell A.V."/>
            <person name="Beltran B."/>
            <person name="Bickham C."/>
            <person name="Bustamante Y."/>
            <person name="Caleb T."/>
            <person name="Canada A."/>
            <person name="Cardenas V."/>
            <person name="Carter K."/>
            <person name="Chacko J."/>
            <person name="Chandrabose M.N."/>
            <person name="Chavez D."/>
            <person name="Chavez A."/>
            <person name="Chen L."/>
            <person name="Chu H.-S."/>
            <person name="Claassen K.J."/>
            <person name="Cockrell R."/>
            <person name="Collins M."/>
            <person name="Cooper J.A."/>
            <person name="Cree A."/>
            <person name="Curry S.M."/>
            <person name="Da Y."/>
            <person name="Dao M.D."/>
            <person name="Das B."/>
            <person name="Davila M.-L."/>
            <person name="Davy-Carroll L."/>
            <person name="Denson S."/>
            <person name="Dinh H."/>
            <person name="Ebong V.E."/>
            <person name="Edwards J.R."/>
            <person name="Egan A."/>
            <person name="El-Daye J."/>
            <person name="Escobedo L."/>
            <person name="Fernandez S."/>
            <person name="Fernando P.R."/>
            <person name="Flagg N."/>
            <person name="Forbes L.D."/>
            <person name="Fowler R.G."/>
            <person name="Fu Q."/>
            <person name="Gabisi R.A."/>
            <person name="Ganer J."/>
            <person name="Garbino Pronczuk A."/>
            <person name="Garcia R.M."/>
            <person name="Garner T."/>
            <person name="Garrett T.E."/>
            <person name="Gonzalez D.A."/>
            <person name="Hamid H."/>
            <person name="Hawkins E.S."/>
            <person name="Hirani K."/>
            <person name="Hogues M.E."/>
            <person name="Hollins B."/>
            <person name="Hsiao C.-H."/>
            <person name="Jabil R."/>
            <person name="James M.L."/>
            <person name="Jhangiani S.N."/>
            <person name="Johnson B."/>
            <person name="Johnson Q."/>
            <person name="Joshi V."/>
            <person name="Kalu J.B."/>
            <person name="Kam C."/>
            <person name="Kashfia A."/>
            <person name="Keebler J."/>
            <person name="Kisamo H."/>
            <person name="Kovar C.L."/>
            <person name="Lago L.A."/>
            <person name="Lai C.-Y."/>
            <person name="Laidlaw J."/>
            <person name="Lara F."/>
            <person name="Le T.-K."/>
            <person name="Lee S.L."/>
            <person name="Legall F.H."/>
            <person name="Lemon S.J."/>
            <person name="Lewis L.R."/>
            <person name="Li B."/>
            <person name="Liu Y."/>
            <person name="Liu Y.-S."/>
            <person name="Lopez J."/>
            <person name="Lozado R.J."/>
            <person name="Lu J."/>
            <person name="Madu R.C."/>
            <person name="Maheshwari M."/>
            <person name="Maheshwari R."/>
            <person name="Malloy K."/>
            <person name="Martinez E."/>
            <person name="Mathew T."/>
            <person name="Mercado I.C."/>
            <person name="Mercado C."/>
            <person name="Meyer B."/>
            <person name="Montgomery K."/>
            <person name="Morgan M.B."/>
            <person name="Munidasa M."/>
            <person name="Nazareth L.V."/>
            <person name="Nelson J."/>
            <person name="Ng B.M."/>
            <person name="Nguyen N.B."/>
            <person name="Nguyen P.Q."/>
            <person name="Nguyen T."/>
            <person name="Obregon M."/>
            <person name="Okwuonu G.O."/>
            <person name="Onwere C.G."/>
            <person name="Orozco G."/>
            <person name="Parra A."/>
            <person name="Patel S."/>
            <person name="Patil S."/>
            <person name="Perez A."/>
            <person name="Perez Y."/>
            <person name="Pham C."/>
            <person name="Primus E.L."/>
            <person name="Pu L.-L."/>
            <person name="Puazo M."/>
            <person name="Qin X."/>
            <person name="Quiroz J.B."/>
            <person name="Reese J."/>
            <person name="Richards S."/>
            <person name="Rives C.M."/>
            <person name="Robberts R."/>
            <person name="Ruiz S.J."/>
            <person name="Ruiz M.J."/>
            <person name="Santibanez J."/>
            <person name="Schneider B.W."/>
            <person name="Sisson I."/>
            <person name="Smith M."/>
            <person name="Sodergren E."/>
            <person name="Song X.-Z."/>
            <person name="Song B.B."/>
            <person name="Summersgill H."/>
            <person name="Thelus R."/>
            <person name="Thornton R.D."/>
            <person name="Trejos Z.Y."/>
            <person name="Usmani K."/>
            <person name="Vattathil S."/>
            <person name="Villasana D."/>
            <person name="Walker D.L."/>
            <person name="Wang S."/>
            <person name="Wang K."/>
            <person name="White C.S."/>
            <person name="Williams A.C."/>
            <person name="Williamson J."/>
            <person name="Wilson K."/>
            <person name="Woghiren I.O."/>
            <person name="Woodworth J.R."/>
            <person name="Worley K.C."/>
            <person name="Wright R.A."/>
            <person name="Wu W."/>
            <person name="Young L."/>
            <person name="Zhang L."/>
            <person name="Zhang J."/>
            <person name="Zhu Y."/>
            <person name="Muzny D.M."/>
            <person name="Weinstock G."/>
            <person name="Gibbs R.A."/>
        </authorList>
    </citation>
    <scope>NUCLEOTIDE SEQUENCE [LARGE SCALE GENOMIC DNA]</scope>
    <source>
        <strain evidence="2">LSR1</strain>
    </source>
</reference>
<proteinExistence type="predicted"/>
<dbReference type="Proteomes" id="UP000007819">
    <property type="component" value="Chromosome A1"/>
</dbReference>
<dbReference type="RefSeq" id="XP_029342763.1">
    <property type="nucleotide sequence ID" value="XM_029486903.1"/>
</dbReference>
<name>A0A8R2NPX9_ACYPI</name>
<protein>
    <submittedName>
        <fullName evidence="1">Uncharacterized protein</fullName>
    </submittedName>
</protein>
<dbReference type="GeneID" id="103309480"/>
<keyword evidence="2" id="KW-1185">Reference proteome</keyword>